<protein>
    <submittedName>
        <fullName evidence="3">Uncharacterized protein</fullName>
    </submittedName>
</protein>
<gene>
    <name evidence="3" type="ORF">FHS29_004730</name>
</gene>
<dbReference type="EMBL" id="JACHJN010000007">
    <property type="protein sequence ID" value="MBB5958122.1"/>
    <property type="molecule type" value="Genomic_DNA"/>
</dbReference>
<keyword evidence="4" id="KW-1185">Reference proteome</keyword>
<feature type="transmembrane region" description="Helical" evidence="2">
    <location>
        <begin position="106"/>
        <end position="126"/>
    </location>
</feature>
<dbReference type="PANTHER" id="PTHR23537">
    <property type="match status" value="1"/>
</dbReference>
<comment type="caution">
    <text evidence="3">The sequence shown here is derived from an EMBL/GenBank/DDBJ whole genome shotgun (WGS) entry which is preliminary data.</text>
</comment>
<dbReference type="SUPFAM" id="SSF103473">
    <property type="entry name" value="MFS general substrate transporter"/>
    <property type="match status" value="1"/>
</dbReference>
<dbReference type="RefSeq" id="WP_312865059.1">
    <property type="nucleotide sequence ID" value="NZ_JACHJN010000007.1"/>
</dbReference>
<dbReference type="InterPro" id="IPR036259">
    <property type="entry name" value="MFS_trans_sf"/>
</dbReference>
<proteinExistence type="predicted"/>
<name>A0A841CHW7_9PSEU</name>
<dbReference type="Pfam" id="PF06779">
    <property type="entry name" value="MFS_4"/>
    <property type="match status" value="1"/>
</dbReference>
<feature type="transmembrane region" description="Helical" evidence="2">
    <location>
        <begin position="207"/>
        <end position="231"/>
    </location>
</feature>
<keyword evidence="2" id="KW-1133">Transmembrane helix</keyword>
<accession>A0A841CHW7</accession>
<feature type="region of interest" description="Disordered" evidence="1">
    <location>
        <begin position="12"/>
        <end position="34"/>
    </location>
</feature>
<evidence type="ECO:0000256" key="2">
    <source>
        <dbReference type="SAM" id="Phobius"/>
    </source>
</evidence>
<reference evidence="3 4" key="1">
    <citation type="submission" date="2020-08" db="EMBL/GenBank/DDBJ databases">
        <title>Genomic Encyclopedia of Type Strains, Phase III (KMG-III): the genomes of soil and plant-associated and newly described type strains.</title>
        <authorList>
            <person name="Whitman W."/>
        </authorList>
    </citation>
    <scope>NUCLEOTIDE SEQUENCE [LARGE SCALE GENOMIC DNA]</scope>
    <source>
        <strain evidence="3 4">CECT 8640</strain>
    </source>
</reference>
<evidence type="ECO:0000313" key="3">
    <source>
        <dbReference type="EMBL" id="MBB5958122.1"/>
    </source>
</evidence>
<dbReference type="GO" id="GO:0005886">
    <property type="term" value="C:plasma membrane"/>
    <property type="evidence" value="ECO:0007669"/>
    <property type="project" value="TreeGrafter"/>
</dbReference>
<organism evidence="3 4">
    <name type="scientific">Saccharothrix tamanrassetensis</name>
    <dbReference type="NCBI Taxonomy" id="1051531"/>
    <lineage>
        <taxon>Bacteria</taxon>
        <taxon>Bacillati</taxon>
        <taxon>Actinomycetota</taxon>
        <taxon>Actinomycetes</taxon>
        <taxon>Pseudonocardiales</taxon>
        <taxon>Pseudonocardiaceae</taxon>
        <taxon>Saccharothrix</taxon>
    </lineage>
</organism>
<keyword evidence="2" id="KW-0812">Transmembrane</keyword>
<dbReference type="AlphaFoldDB" id="A0A841CHW7"/>
<evidence type="ECO:0000313" key="4">
    <source>
        <dbReference type="Proteomes" id="UP000547510"/>
    </source>
</evidence>
<dbReference type="Proteomes" id="UP000547510">
    <property type="component" value="Unassembled WGS sequence"/>
</dbReference>
<feature type="transmembrane region" description="Helical" evidence="2">
    <location>
        <begin position="147"/>
        <end position="168"/>
    </location>
</feature>
<dbReference type="InterPro" id="IPR010645">
    <property type="entry name" value="MFS_4"/>
</dbReference>
<evidence type="ECO:0000256" key="1">
    <source>
        <dbReference type="SAM" id="MobiDB-lite"/>
    </source>
</evidence>
<sequence length="237" mass="24425">MVADLRRAALVGRHGRASHQHQQLPSQHDGIGRARPRRDVGEQFEVVLPATRAAAGVTGAVVFVVGGVIASRIGSGLPITVYFAGAGLGILVSAATIPALGAHWRLGWTGLGVAAGLAALLSWSAARSDEPPAATNGRVRPLWRAGSTYLLFAAGYITYITFLSAYLADRHAPTTQVVLTWTALGPAVTVAPARWSRPITNWPGTRASTVLLGLLAGGAALALLTPAPLVVLGSAVV</sequence>
<feature type="transmembrane region" description="Helical" evidence="2">
    <location>
        <begin position="46"/>
        <end position="69"/>
    </location>
</feature>
<keyword evidence="2" id="KW-0472">Membrane</keyword>
<feature type="transmembrane region" description="Helical" evidence="2">
    <location>
        <begin position="81"/>
        <end position="100"/>
    </location>
</feature>
<dbReference type="PANTHER" id="PTHR23537:SF1">
    <property type="entry name" value="SUGAR TRANSPORTER"/>
    <property type="match status" value="1"/>
</dbReference>